<proteinExistence type="predicted"/>
<evidence type="ECO:0000256" key="1">
    <source>
        <dbReference type="SAM" id="MobiDB-lite"/>
    </source>
</evidence>
<comment type="caution">
    <text evidence="2">The sequence shown here is derived from an EMBL/GenBank/DDBJ whole genome shotgun (WGS) entry which is preliminary data.</text>
</comment>
<feature type="compositionally biased region" description="Basic and acidic residues" evidence="1">
    <location>
        <begin position="139"/>
        <end position="187"/>
    </location>
</feature>
<dbReference type="EMBL" id="JAJSOF020000005">
    <property type="protein sequence ID" value="KAJ4448033.1"/>
    <property type="molecule type" value="Genomic_DNA"/>
</dbReference>
<dbReference type="Proteomes" id="UP001148838">
    <property type="component" value="Unassembled WGS sequence"/>
</dbReference>
<name>A0ABQ8TMZ3_PERAM</name>
<evidence type="ECO:0000313" key="3">
    <source>
        <dbReference type="Proteomes" id="UP001148838"/>
    </source>
</evidence>
<sequence>MTPRTEGFHSKGAADAARLEVFGRNSIINIKDDNKKSRLNHCSCDSEGYKRRKAEVLVLPSAEDAMNEKLQHMYWVFCRKGELLRIDSHNTIRSMITDEIRRAGNYETYEEIGCLSADESTRRADIIVIDRKKFWEDKENKSKKMRNRERQGEQKEEKNEERTKIRGREGDEGEEEKKGKGENKGEHAMVNMWTPQQKVQCVLWLAEEKSVTRVQHRVRTWIGGTEHEEQLPGQTGHPI</sequence>
<reference evidence="2 3" key="1">
    <citation type="journal article" date="2022" name="Allergy">
        <title>Genome assembly and annotation of Periplaneta americana reveal a comprehensive cockroach allergen profile.</title>
        <authorList>
            <person name="Wang L."/>
            <person name="Xiong Q."/>
            <person name="Saelim N."/>
            <person name="Wang L."/>
            <person name="Nong W."/>
            <person name="Wan A.T."/>
            <person name="Shi M."/>
            <person name="Liu X."/>
            <person name="Cao Q."/>
            <person name="Hui J.H.L."/>
            <person name="Sookrung N."/>
            <person name="Leung T.F."/>
            <person name="Tungtrongchitr A."/>
            <person name="Tsui S.K.W."/>
        </authorList>
    </citation>
    <scope>NUCLEOTIDE SEQUENCE [LARGE SCALE GENOMIC DNA]</scope>
    <source>
        <strain evidence="2">PWHHKU_190912</strain>
    </source>
</reference>
<protein>
    <submittedName>
        <fullName evidence="2">Uncharacterized protein</fullName>
    </submittedName>
</protein>
<accession>A0ABQ8TMZ3</accession>
<organism evidence="2 3">
    <name type="scientific">Periplaneta americana</name>
    <name type="common">American cockroach</name>
    <name type="synonym">Blatta americana</name>
    <dbReference type="NCBI Taxonomy" id="6978"/>
    <lineage>
        <taxon>Eukaryota</taxon>
        <taxon>Metazoa</taxon>
        <taxon>Ecdysozoa</taxon>
        <taxon>Arthropoda</taxon>
        <taxon>Hexapoda</taxon>
        <taxon>Insecta</taxon>
        <taxon>Pterygota</taxon>
        <taxon>Neoptera</taxon>
        <taxon>Polyneoptera</taxon>
        <taxon>Dictyoptera</taxon>
        <taxon>Blattodea</taxon>
        <taxon>Blattoidea</taxon>
        <taxon>Blattidae</taxon>
        <taxon>Blattinae</taxon>
        <taxon>Periplaneta</taxon>
    </lineage>
</organism>
<gene>
    <name evidence="2" type="ORF">ANN_10045</name>
</gene>
<keyword evidence="3" id="KW-1185">Reference proteome</keyword>
<evidence type="ECO:0000313" key="2">
    <source>
        <dbReference type="EMBL" id="KAJ4448033.1"/>
    </source>
</evidence>
<feature type="region of interest" description="Disordered" evidence="1">
    <location>
        <begin position="139"/>
        <end position="191"/>
    </location>
</feature>